<dbReference type="EMBL" id="JACHVA010000136">
    <property type="protein sequence ID" value="MBC2603922.1"/>
    <property type="molecule type" value="Genomic_DNA"/>
</dbReference>
<dbReference type="InterPro" id="IPR012902">
    <property type="entry name" value="N_methyl_site"/>
</dbReference>
<keyword evidence="3" id="KW-1185">Reference proteome</keyword>
<proteinExistence type="predicted"/>
<dbReference type="GO" id="GO:0015627">
    <property type="term" value="C:type II protein secretion system complex"/>
    <property type="evidence" value="ECO:0007669"/>
    <property type="project" value="InterPro"/>
</dbReference>
<accession>A0A7X1E7N3</accession>
<dbReference type="PANTHER" id="PTHR30093">
    <property type="entry name" value="GENERAL SECRETION PATHWAY PROTEIN G"/>
    <property type="match status" value="1"/>
</dbReference>
<reference evidence="2 3" key="1">
    <citation type="submission" date="2020-07" db="EMBL/GenBank/DDBJ databases">
        <authorList>
            <person name="Feng X."/>
        </authorList>
    </citation>
    <scope>NUCLEOTIDE SEQUENCE [LARGE SCALE GENOMIC DNA]</scope>
    <source>
        <strain evidence="2 3">JCM14086</strain>
    </source>
</reference>
<evidence type="ECO:0000313" key="2">
    <source>
        <dbReference type="EMBL" id="MBC2603922.1"/>
    </source>
</evidence>
<dbReference type="GO" id="GO:0015628">
    <property type="term" value="P:protein secretion by the type II secretion system"/>
    <property type="evidence" value="ECO:0007669"/>
    <property type="project" value="InterPro"/>
</dbReference>
<dbReference type="Gene3D" id="3.30.700.10">
    <property type="entry name" value="Glycoprotein, Type 4 Pilin"/>
    <property type="match status" value="1"/>
</dbReference>
<dbReference type="RefSeq" id="WP_185694540.1">
    <property type="nucleotide sequence ID" value="NZ_JACHVA010000136.1"/>
</dbReference>
<dbReference type="PRINTS" id="PR00813">
    <property type="entry name" value="BCTERIALGSPG"/>
</dbReference>
<evidence type="ECO:0000256" key="1">
    <source>
        <dbReference type="ARBA" id="ARBA00022481"/>
    </source>
</evidence>
<dbReference type="SUPFAM" id="SSF54523">
    <property type="entry name" value="Pili subunits"/>
    <property type="match status" value="1"/>
</dbReference>
<dbReference type="NCBIfam" id="TIGR02532">
    <property type="entry name" value="IV_pilin_GFxxxE"/>
    <property type="match status" value="1"/>
</dbReference>
<name>A0A7X1E7N3_9BACT</name>
<keyword evidence="1" id="KW-0488">Methylation</keyword>
<sequence length="180" mass="19615">MSMRKKDAFTLIELLTVIAVIAILAAISFGITSGVYQRQARTKAAAELSALSAALESYRAQYGTYPITNDPGVMLKALANRVKWDGPSSDDTVNISERRPFIEPSKYDIAGTGEFWNDTQTLVDPWGNGYHYEFSTGSSWKRFGFILFSDGPDGTSAAPVDGIMNKDHADNADNIYAGSN</sequence>
<gene>
    <name evidence="2" type="ORF">H5P30_19250</name>
</gene>
<protein>
    <submittedName>
        <fullName evidence="2">Prepilin-type N-terminal cleavage/methylation domain-containing protein</fullName>
    </submittedName>
</protein>
<dbReference type="InterPro" id="IPR000983">
    <property type="entry name" value="Bac_GSPG_pilin"/>
</dbReference>
<dbReference type="Proteomes" id="UP000525652">
    <property type="component" value="Unassembled WGS sequence"/>
</dbReference>
<dbReference type="InterPro" id="IPR045584">
    <property type="entry name" value="Pilin-like"/>
</dbReference>
<organism evidence="2 3">
    <name type="scientific">Puniceicoccus vermicola</name>
    <dbReference type="NCBI Taxonomy" id="388746"/>
    <lineage>
        <taxon>Bacteria</taxon>
        <taxon>Pseudomonadati</taxon>
        <taxon>Verrucomicrobiota</taxon>
        <taxon>Opitutia</taxon>
        <taxon>Puniceicoccales</taxon>
        <taxon>Puniceicoccaceae</taxon>
        <taxon>Puniceicoccus</taxon>
    </lineage>
</organism>
<evidence type="ECO:0000313" key="3">
    <source>
        <dbReference type="Proteomes" id="UP000525652"/>
    </source>
</evidence>
<comment type="caution">
    <text evidence="2">The sequence shown here is derived from an EMBL/GenBank/DDBJ whole genome shotgun (WGS) entry which is preliminary data.</text>
</comment>
<dbReference type="AlphaFoldDB" id="A0A7X1E7N3"/>
<dbReference type="Pfam" id="PF07963">
    <property type="entry name" value="N_methyl"/>
    <property type="match status" value="1"/>
</dbReference>